<dbReference type="RefSeq" id="WP_150450245.1">
    <property type="nucleotide sequence ID" value="NZ_VYSA01000005.1"/>
</dbReference>
<gene>
    <name evidence="1" type="ORF">F6B43_17200</name>
</gene>
<sequence>MQSPLSRPAEVALWSIATLDSREHPPDFAVLRVPSIVENYVDSLLEILTAEYLTGESPFEVALEQLARERLRQNWSARRESLRDSFRVSVDGRVEDQDFMLLVQLRNAIAHGTETLTRLQTARLSEQLELERSLRQRLLVRVDGNRLRATRGTASSALRIGNRFVRVLDAEAGSALRARGLA</sequence>
<dbReference type="EMBL" id="VYSA01000005">
    <property type="protein sequence ID" value="KAA9105513.1"/>
    <property type="molecule type" value="Genomic_DNA"/>
</dbReference>
<evidence type="ECO:0000313" key="1">
    <source>
        <dbReference type="EMBL" id="KAA9105513.1"/>
    </source>
</evidence>
<comment type="caution">
    <text evidence="1">The sequence shown here is derived from an EMBL/GenBank/DDBJ whole genome shotgun (WGS) entry which is preliminary data.</text>
</comment>
<dbReference type="OrthoDB" id="3389325at2"/>
<keyword evidence="2" id="KW-1185">Reference proteome</keyword>
<organism evidence="1 2">
    <name type="scientific">Microbacterium rhizomatis</name>
    <dbReference type="NCBI Taxonomy" id="1631477"/>
    <lineage>
        <taxon>Bacteria</taxon>
        <taxon>Bacillati</taxon>
        <taxon>Actinomycetota</taxon>
        <taxon>Actinomycetes</taxon>
        <taxon>Micrococcales</taxon>
        <taxon>Microbacteriaceae</taxon>
        <taxon>Microbacterium</taxon>
    </lineage>
</organism>
<proteinExistence type="predicted"/>
<evidence type="ECO:0000313" key="2">
    <source>
        <dbReference type="Proteomes" id="UP000325827"/>
    </source>
</evidence>
<reference evidence="2" key="1">
    <citation type="submission" date="2019-09" db="EMBL/GenBank/DDBJ databases">
        <title>Mumia zhuanghuii sp. nov. isolated from the intestinal contents of plateau pika (Ochotona curzoniae) in the Qinghai-Tibet plateau of China.</title>
        <authorList>
            <person name="Tian Z."/>
        </authorList>
    </citation>
    <scope>NUCLEOTIDE SEQUENCE [LARGE SCALE GENOMIC DNA]</scope>
    <source>
        <strain evidence="2">JCM 30598</strain>
    </source>
</reference>
<protein>
    <recommendedName>
        <fullName evidence="3">RiboL-PSP-HEPN domain-containing protein</fullName>
    </recommendedName>
</protein>
<evidence type="ECO:0008006" key="3">
    <source>
        <dbReference type="Google" id="ProtNLM"/>
    </source>
</evidence>
<name>A0A5J5IW14_9MICO</name>
<dbReference type="Proteomes" id="UP000325827">
    <property type="component" value="Unassembled WGS sequence"/>
</dbReference>
<dbReference type="AlphaFoldDB" id="A0A5J5IW14"/>
<accession>A0A5J5IW14</accession>